<evidence type="ECO:0000313" key="3">
    <source>
        <dbReference type="EMBL" id="PVU88256.1"/>
    </source>
</evidence>
<organism evidence="2 4">
    <name type="scientific">Furculomyces boomerangus</name>
    <dbReference type="NCBI Taxonomy" id="61424"/>
    <lineage>
        <taxon>Eukaryota</taxon>
        <taxon>Fungi</taxon>
        <taxon>Fungi incertae sedis</taxon>
        <taxon>Zoopagomycota</taxon>
        <taxon>Kickxellomycotina</taxon>
        <taxon>Harpellomycetes</taxon>
        <taxon>Harpellales</taxon>
        <taxon>Harpellaceae</taxon>
        <taxon>Furculomyces</taxon>
    </lineage>
</organism>
<evidence type="ECO:0000259" key="1">
    <source>
        <dbReference type="Pfam" id="PF00582"/>
    </source>
</evidence>
<dbReference type="InterPro" id="IPR014729">
    <property type="entry name" value="Rossmann-like_a/b/a_fold"/>
</dbReference>
<dbReference type="EMBL" id="MBFT01000891">
    <property type="protein sequence ID" value="PVU86558.1"/>
    <property type="molecule type" value="Genomic_DNA"/>
</dbReference>
<dbReference type="Proteomes" id="UP000245699">
    <property type="component" value="Unassembled WGS sequence"/>
</dbReference>
<comment type="caution">
    <text evidence="2">The sequence shown here is derived from an EMBL/GenBank/DDBJ whole genome shotgun (WGS) entry which is preliminary data.</text>
</comment>
<dbReference type="Gene3D" id="3.40.50.620">
    <property type="entry name" value="HUPs"/>
    <property type="match status" value="1"/>
</dbReference>
<evidence type="ECO:0000313" key="4">
    <source>
        <dbReference type="Proteomes" id="UP000245699"/>
    </source>
</evidence>
<name>A0A2T9Y2K2_9FUNG</name>
<evidence type="ECO:0000313" key="2">
    <source>
        <dbReference type="EMBL" id="PVU86558.1"/>
    </source>
</evidence>
<sequence>MESKHPEFKVHGHEHTAEVLFHPHGHRKHTVAISVNNTKNSEEILDWALDNVIDKEADTVVLISVSELVSGEHLVAKNENEETQIDLKREDNSSHSVVSKFGHKLHQEGYHVQAFSLSGDPGHEIVKKVTELDVSHLIVGSSNLSGLKKAYIGSVSKYCTKHCKCAVTVIKTH</sequence>
<feature type="domain" description="UspA" evidence="1">
    <location>
        <begin position="33"/>
        <end position="171"/>
    </location>
</feature>
<dbReference type="Pfam" id="PF00582">
    <property type="entry name" value="Usp"/>
    <property type="match status" value="1"/>
</dbReference>
<dbReference type="PANTHER" id="PTHR31964:SF113">
    <property type="entry name" value="USPA DOMAIN-CONTAINING PROTEIN"/>
    <property type="match status" value="1"/>
</dbReference>
<dbReference type="PANTHER" id="PTHR31964">
    <property type="entry name" value="ADENINE NUCLEOTIDE ALPHA HYDROLASES-LIKE SUPERFAMILY PROTEIN"/>
    <property type="match status" value="1"/>
</dbReference>
<dbReference type="SUPFAM" id="SSF52402">
    <property type="entry name" value="Adenine nucleotide alpha hydrolases-like"/>
    <property type="match status" value="1"/>
</dbReference>
<reference evidence="2 4" key="1">
    <citation type="journal article" date="2018" name="MBio">
        <title>Comparative Genomics Reveals the Core Gene Toolbox for the Fungus-Insect Symbiosis.</title>
        <authorList>
            <person name="Wang Y."/>
            <person name="Stata M."/>
            <person name="Wang W."/>
            <person name="Stajich J.E."/>
            <person name="White M.M."/>
            <person name="Moncalvo J.M."/>
        </authorList>
    </citation>
    <scope>NUCLEOTIDE SEQUENCE [LARGE SCALE GENOMIC DNA]</scope>
    <source>
        <strain evidence="2 4">AUS-77-4</strain>
    </source>
</reference>
<keyword evidence="4" id="KW-1185">Reference proteome</keyword>
<proteinExistence type="predicted"/>
<protein>
    <recommendedName>
        <fullName evidence="1">UspA domain-containing protein</fullName>
    </recommendedName>
</protein>
<accession>A0A2T9Y2K2</accession>
<dbReference type="InterPro" id="IPR006016">
    <property type="entry name" value="UspA"/>
</dbReference>
<gene>
    <name evidence="3" type="ORF">BB559_005654</name>
    <name evidence="2" type="ORF">BB559_006478</name>
</gene>
<dbReference type="CDD" id="cd23659">
    <property type="entry name" value="USP_At3g01520-like"/>
    <property type="match status" value="1"/>
</dbReference>
<dbReference type="STRING" id="61424.A0A2T9Y2K2"/>
<dbReference type="OrthoDB" id="843225at2759"/>
<dbReference type="EMBL" id="MBFT01000645">
    <property type="protein sequence ID" value="PVU88256.1"/>
    <property type="molecule type" value="Genomic_DNA"/>
</dbReference>
<dbReference type="AlphaFoldDB" id="A0A2T9Y2K2"/>